<evidence type="ECO:0000313" key="6">
    <source>
        <dbReference type="EMBL" id="PWG02200.1"/>
    </source>
</evidence>
<dbReference type="InterPro" id="IPR036390">
    <property type="entry name" value="WH_DNA-bd_sf"/>
</dbReference>
<dbReference type="Pfam" id="PF03466">
    <property type="entry name" value="LysR_substrate"/>
    <property type="match status" value="1"/>
</dbReference>
<organism evidence="6 7">
    <name type="scientific">Allosphingosinicella humi</name>
    <dbReference type="NCBI Taxonomy" id="2068657"/>
    <lineage>
        <taxon>Bacteria</taxon>
        <taxon>Pseudomonadati</taxon>
        <taxon>Pseudomonadota</taxon>
        <taxon>Alphaproteobacteria</taxon>
        <taxon>Sphingomonadales</taxon>
        <taxon>Sphingomonadaceae</taxon>
        <taxon>Allosphingosinicella</taxon>
    </lineage>
</organism>
<dbReference type="InterPro" id="IPR058163">
    <property type="entry name" value="LysR-type_TF_proteobact-type"/>
</dbReference>
<reference evidence="6 7" key="1">
    <citation type="submission" date="2018-05" db="EMBL/GenBank/DDBJ databases">
        <title>Genome of Sphingosinicella humi QZX222.</title>
        <authorList>
            <person name="Qiao Z."/>
            <person name="Wang G."/>
        </authorList>
    </citation>
    <scope>NUCLEOTIDE SEQUENCE [LARGE SCALE GENOMIC DNA]</scope>
    <source>
        <strain evidence="6 7">QZX222</strain>
    </source>
</reference>
<dbReference type="FunFam" id="1.10.10.10:FF:000001">
    <property type="entry name" value="LysR family transcriptional regulator"/>
    <property type="match status" value="1"/>
</dbReference>
<dbReference type="CDD" id="cd08432">
    <property type="entry name" value="PBP2_GcdR_TrpI_HvrB_AmpR_like"/>
    <property type="match status" value="1"/>
</dbReference>
<dbReference type="PRINTS" id="PR00039">
    <property type="entry name" value="HTHLYSR"/>
</dbReference>
<keyword evidence="4" id="KW-0804">Transcription</keyword>
<proteinExistence type="inferred from homology"/>
<dbReference type="OrthoDB" id="9813056at2"/>
<evidence type="ECO:0000256" key="4">
    <source>
        <dbReference type="ARBA" id="ARBA00023163"/>
    </source>
</evidence>
<dbReference type="SUPFAM" id="SSF53850">
    <property type="entry name" value="Periplasmic binding protein-like II"/>
    <property type="match status" value="1"/>
</dbReference>
<dbReference type="RefSeq" id="WP_109270340.1">
    <property type="nucleotide sequence ID" value="NZ_QFFF01000001.1"/>
</dbReference>
<dbReference type="PANTHER" id="PTHR30537">
    <property type="entry name" value="HTH-TYPE TRANSCRIPTIONAL REGULATOR"/>
    <property type="match status" value="1"/>
</dbReference>
<evidence type="ECO:0000256" key="3">
    <source>
        <dbReference type="ARBA" id="ARBA00023125"/>
    </source>
</evidence>
<evidence type="ECO:0000256" key="1">
    <source>
        <dbReference type="ARBA" id="ARBA00009437"/>
    </source>
</evidence>
<dbReference type="Proteomes" id="UP000245916">
    <property type="component" value="Unassembled WGS sequence"/>
</dbReference>
<dbReference type="SUPFAM" id="SSF46785">
    <property type="entry name" value="Winged helix' DNA-binding domain"/>
    <property type="match status" value="1"/>
</dbReference>
<dbReference type="GO" id="GO:0003700">
    <property type="term" value="F:DNA-binding transcription factor activity"/>
    <property type="evidence" value="ECO:0007669"/>
    <property type="project" value="InterPro"/>
</dbReference>
<comment type="similarity">
    <text evidence="1">Belongs to the LysR transcriptional regulatory family.</text>
</comment>
<dbReference type="PROSITE" id="PS50931">
    <property type="entry name" value="HTH_LYSR"/>
    <property type="match status" value="1"/>
</dbReference>
<dbReference type="Gene3D" id="1.10.10.10">
    <property type="entry name" value="Winged helix-like DNA-binding domain superfamily/Winged helix DNA-binding domain"/>
    <property type="match status" value="1"/>
</dbReference>
<dbReference type="PANTHER" id="PTHR30537:SF74">
    <property type="entry name" value="HTH-TYPE TRANSCRIPTIONAL REGULATOR TRPI"/>
    <property type="match status" value="1"/>
</dbReference>
<dbReference type="Gene3D" id="3.40.190.10">
    <property type="entry name" value="Periplasmic binding protein-like II"/>
    <property type="match status" value="2"/>
</dbReference>
<evidence type="ECO:0000259" key="5">
    <source>
        <dbReference type="PROSITE" id="PS50931"/>
    </source>
</evidence>
<dbReference type="Pfam" id="PF00126">
    <property type="entry name" value="HTH_1"/>
    <property type="match status" value="1"/>
</dbReference>
<sequence>MRHIPSLPAVRVFEAAARHENFTKAAAELGMTQAAVSYQIRLLEERLGVALFRREKKKVVLTDAGRRTAGETSRAFDVLDAAFSALRAEDEGTLTVTTSYTFANTWFAWRLGAFQMTNPEMAVRMLTDDAIVDFAGSEVDVGVRTGQGDWPGLTSELLFRVDFTPMCSPEFLERHGGSLKPKELLDIPLIGPEDPWWAHWLREAGIDVAERPPRPGVRLGYQAHEGFAAMAGQGMAMLTPFFWRNDIAEGRLVRPFGQVSSRGWGYWLVYAEHRRLVPKIRRFREWLMAEVARDLKQLAASAPPPDQGMS</sequence>
<name>A0A2U2J1I3_9SPHN</name>
<gene>
    <name evidence="6" type="ORF">DF286_04435</name>
</gene>
<accession>A0A2U2J1I3</accession>
<protein>
    <submittedName>
        <fullName evidence="6">LysR family transcriptional regulator</fullName>
    </submittedName>
</protein>
<dbReference type="InterPro" id="IPR036388">
    <property type="entry name" value="WH-like_DNA-bd_sf"/>
</dbReference>
<dbReference type="GO" id="GO:0043565">
    <property type="term" value="F:sequence-specific DNA binding"/>
    <property type="evidence" value="ECO:0007669"/>
    <property type="project" value="TreeGrafter"/>
</dbReference>
<feature type="domain" description="HTH lysR-type" evidence="5">
    <location>
        <begin position="5"/>
        <end position="62"/>
    </location>
</feature>
<evidence type="ECO:0000313" key="7">
    <source>
        <dbReference type="Proteomes" id="UP000245916"/>
    </source>
</evidence>
<keyword evidence="7" id="KW-1185">Reference proteome</keyword>
<dbReference type="InterPro" id="IPR005119">
    <property type="entry name" value="LysR_subst-bd"/>
</dbReference>
<keyword evidence="2" id="KW-0805">Transcription regulation</keyword>
<dbReference type="InterPro" id="IPR000847">
    <property type="entry name" value="LysR_HTH_N"/>
</dbReference>
<keyword evidence="3" id="KW-0238">DNA-binding</keyword>
<dbReference type="GO" id="GO:0006351">
    <property type="term" value="P:DNA-templated transcription"/>
    <property type="evidence" value="ECO:0007669"/>
    <property type="project" value="TreeGrafter"/>
</dbReference>
<dbReference type="EMBL" id="QFFF01000001">
    <property type="protein sequence ID" value="PWG02200.1"/>
    <property type="molecule type" value="Genomic_DNA"/>
</dbReference>
<dbReference type="AlphaFoldDB" id="A0A2U2J1I3"/>
<comment type="caution">
    <text evidence="6">The sequence shown here is derived from an EMBL/GenBank/DDBJ whole genome shotgun (WGS) entry which is preliminary data.</text>
</comment>
<evidence type="ECO:0000256" key="2">
    <source>
        <dbReference type="ARBA" id="ARBA00023015"/>
    </source>
</evidence>